<organism evidence="1 2">
    <name type="scientific">Equus caballus</name>
    <name type="common">Horse</name>
    <dbReference type="NCBI Taxonomy" id="9796"/>
    <lineage>
        <taxon>Eukaryota</taxon>
        <taxon>Metazoa</taxon>
        <taxon>Chordata</taxon>
        <taxon>Craniata</taxon>
        <taxon>Vertebrata</taxon>
        <taxon>Euteleostomi</taxon>
        <taxon>Mammalia</taxon>
        <taxon>Eutheria</taxon>
        <taxon>Laurasiatheria</taxon>
        <taxon>Perissodactyla</taxon>
        <taxon>Equidae</taxon>
        <taxon>Equus</taxon>
    </lineage>
</organism>
<keyword evidence="2" id="KW-1185">Reference proteome</keyword>
<reference evidence="1" key="2">
    <citation type="submission" date="2025-08" db="UniProtKB">
        <authorList>
            <consortium name="Ensembl"/>
        </authorList>
    </citation>
    <scope>IDENTIFICATION</scope>
    <source>
        <strain evidence="1">Thoroughbred</strain>
    </source>
</reference>
<accession>A0A9L0R6R4</accession>
<dbReference type="Proteomes" id="UP000002281">
    <property type="component" value="Chromosome 1"/>
</dbReference>
<evidence type="ECO:0000313" key="2">
    <source>
        <dbReference type="Proteomes" id="UP000002281"/>
    </source>
</evidence>
<dbReference type="GeneTree" id="ENSGT01090000263407"/>
<sequence length="97" mass="11254">MVLIWFNYFQRLELASENPRDLWNLCLVIFIHCLVCPSSSLACHSRVYQRMFCSVESPTTKRKESQALIFCVDKVVTLFLRTELVCCADFISVIAKD</sequence>
<protein>
    <submittedName>
        <fullName evidence="1">Uncharacterized protein</fullName>
    </submittedName>
</protein>
<evidence type="ECO:0000313" key="1">
    <source>
        <dbReference type="Ensembl" id="ENSECAP00000057441.1"/>
    </source>
</evidence>
<proteinExistence type="predicted"/>
<name>A0A9L0R6R4_HORSE</name>
<dbReference type="AlphaFoldDB" id="A0A9L0R6R4"/>
<reference evidence="1 2" key="1">
    <citation type="journal article" date="2009" name="Science">
        <title>Genome sequence, comparative analysis, and population genetics of the domestic horse.</title>
        <authorList>
            <consortium name="Broad Institute Genome Sequencing Platform"/>
            <consortium name="Broad Institute Whole Genome Assembly Team"/>
            <person name="Wade C.M."/>
            <person name="Giulotto E."/>
            <person name="Sigurdsson S."/>
            <person name="Zoli M."/>
            <person name="Gnerre S."/>
            <person name="Imsland F."/>
            <person name="Lear T.L."/>
            <person name="Adelson D.L."/>
            <person name="Bailey E."/>
            <person name="Bellone R.R."/>
            <person name="Bloecker H."/>
            <person name="Distl O."/>
            <person name="Edgar R.C."/>
            <person name="Garber M."/>
            <person name="Leeb T."/>
            <person name="Mauceli E."/>
            <person name="MacLeod J.N."/>
            <person name="Penedo M.C.T."/>
            <person name="Raison J.M."/>
            <person name="Sharpe T."/>
            <person name="Vogel J."/>
            <person name="Andersson L."/>
            <person name="Antczak D.F."/>
            <person name="Biagi T."/>
            <person name="Binns M.M."/>
            <person name="Chowdhary B.P."/>
            <person name="Coleman S.J."/>
            <person name="Della Valle G."/>
            <person name="Fryc S."/>
            <person name="Guerin G."/>
            <person name="Hasegawa T."/>
            <person name="Hill E.W."/>
            <person name="Jurka J."/>
            <person name="Kiialainen A."/>
            <person name="Lindgren G."/>
            <person name="Liu J."/>
            <person name="Magnani E."/>
            <person name="Mickelson J.R."/>
            <person name="Murray J."/>
            <person name="Nergadze S.G."/>
            <person name="Onofrio R."/>
            <person name="Pedroni S."/>
            <person name="Piras M.F."/>
            <person name="Raudsepp T."/>
            <person name="Rocchi M."/>
            <person name="Roeed K.H."/>
            <person name="Ryder O.A."/>
            <person name="Searle S."/>
            <person name="Skow L."/>
            <person name="Swinburne J.E."/>
            <person name="Syvaenen A.C."/>
            <person name="Tozaki T."/>
            <person name="Valberg S.J."/>
            <person name="Vaudin M."/>
            <person name="White J.R."/>
            <person name="Zody M.C."/>
            <person name="Lander E.S."/>
            <person name="Lindblad-Toh K."/>
        </authorList>
    </citation>
    <scope>NUCLEOTIDE SEQUENCE [LARGE SCALE GENOMIC DNA]</scope>
    <source>
        <strain evidence="1 2">Thoroughbred</strain>
    </source>
</reference>
<reference evidence="1" key="3">
    <citation type="submission" date="2025-09" db="UniProtKB">
        <authorList>
            <consortium name="Ensembl"/>
        </authorList>
    </citation>
    <scope>IDENTIFICATION</scope>
    <source>
        <strain evidence="1">Thoroughbred</strain>
    </source>
</reference>
<dbReference type="Ensembl" id="ENSECAT00000081869.1">
    <property type="protein sequence ID" value="ENSECAP00000057441.1"/>
    <property type="gene ID" value="ENSECAG00000055258.1"/>
</dbReference>